<evidence type="ECO:0000256" key="4">
    <source>
        <dbReference type="ARBA" id="ARBA00022833"/>
    </source>
</evidence>
<dbReference type="InterPro" id="IPR001841">
    <property type="entry name" value="Znf_RING"/>
</dbReference>
<evidence type="ECO:0000313" key="9">
    <source>
        <dbReference type="Proteomes" id="UP000663873"/>
    </source>
</evidence>
<dbReference type="GO" id="GO:0008270">
    <property type="term" value="F:zinc ion binding"/>
    <property type="evidence" value="ECO:0007669"/>
    <property type="project" value="UniProtKB-KW"/>
</dbReference>
<sequence length="491" mass="55576">MAITSPSTTTNFEYMDKTSIDKDLNCEFCNNPLVGPVSTPCKHTFCSVCIENKIKKTGGACAKSKCNNKSMVLEDLTPVTERIVLNMLDRLLVKCISCGMTNIQRGLFEKHATKSCLKAAVFCMATDIKCPWTGPSEQLKQHIFTCSYEQLRPVLCEIMQDNRHLKEKIQHMSEQCLKNHQLHLKELQETNQRLNINVEQLNKILYQQKNQLKALRNEVKQLKELIMQDTSQISDRQIETQRDKNEIILVNERCTKHETQINHLTDKINVKGDIFTYHNPQLEINISKCHSRTTVDLSKQQLLDRDLKTVVKQALTEKECTRLDIGYNSITSVGASIVADALKQNTTLEELNFHNNCVSDLGVHSLAKILSSNTSIVKSLELGSNGITDKGAEHLAEMLKTNRSITWLALAGDRGVRLLANTVTHQNSNLLILSLHVNKSISDASVDAIIDILQHNRSLKKLWMQDCNISEDGKMKLREAAKSKQNFSLYM</sequence>
<feature type="coiled-coil region" evidence="6">
    <location>
        <begin position="177"/>
        <end position="232"/>
    </location>
</feature>
<dbReference type="PANTHER" id="PTHR24111">
    <property type="entry name" value="LEUCINE-RICH REPEAT-CONTAINING PROTEIN 34"/>
    <property type="match status" value="1"/>
</dbReference>
<name>A0A819Z0F0_9BILA</name>
<accession>A0A819Z0F0</accession>
<feature type="domain" description="RING-type" evidence="7">
    <location>
        <begin position="26"/>
        <end position="61"/>
    </location>
</feature>
<proteinExistence type="predicted"/>
<evidence type="ECO:0000256" key="5">
    <source>
        <dbReference type="PROSITE-ProRule" id="PRU00175"/>
    </source>
</evidence>
<evidence type="ECO:0000256" key="2">
    <source>
        <dbReference type="ARBA" id="ARBA00022737"/>
    </source>
</evidence>
<dbReference type="InterPro" id="IPR032675">
    <property type="entry name" value="LRR_dom_sf"/>
</dbReference>
<evidence type="ECO:0000313" key="8">
    <source>
        <dbReference type="EMBL" id="CAF4164812.1"/>
    </source>
</evidence>
<gene>
    <name evidence="8" type="ORF">UJA718_LOCUS4306</name>
</gene>
<dbReference type="SMART" id="SM00368">
    <property type="entry name" value="LRR_RI"/>
    <property type="match status" value="5"/>
</dbReference>
<dbReference type="AlphaFoldDB" id="A0A819Z0F0"/>
<dbReference type="Pfam" id="PF00097">
    <property type="entry name" value="zf-C3HC4"/>
    <property type="match status" value="1"/>
</dbReference>
<dbReference type="Gene3D" id="3.80.10.10">
    <property type="entry name" value="Ribonuclease Inhibitor"/>
    <property type="match status" value="3"/>
</dbReference>
<dbReference type="Gene3D" id="3.30.40.10">
    <property type="entry name" value="Zinc/RING finger domain, C3HC4 (zinc finger)"/>
    <property type="match status" value="1"/>
</dbReference>
<dbReference type="InterPro" id="IPR013083">
    <property type="entry name" value="Znf_RING/FYVE/PHD"/>
</dbReference>
<keyword evidence="4" id="KW-0862">Zinc</keyword>
<dbReference type="PROSITE" id="PS00518">
    <property type="entry name" value="ZF_RING_1"/>
    <property type="match status" value="1"/>
</dbReference>
<comment type="caution">
    <text evidence="8">The sequence shown here is derived from an EMBL/GenBank/DDBJ whole genome shotgun (WGS) entry which is preliminary data.</text>
</comment>
<keyword evidence="6" id="KW-0175">Coiled coil</keyword>
<protein>
    <recommendedName>
        <fullName evidence="7">RING-type domain-containing protein</fullName>
    </recommendedName>
</protein>
<keyword evidence="3 5" id="KW-0863">Zinc-finger</keyword>
<evidence type="ECO:0000259" key="7">
    <source>
        <dbReference type="PROSITE" id="PS50089"/>
    </source>
</evidence>
<dbReference type="Pfam" id="PF13516">
    <property type="entry name" value="LRR_6"/>
    <property type="match status" value="2"/>
</dbReference>
<reference evidence="8" key="1">
    <citation type="submission" date="2021-02" db="EMBL/GenBank/DDBJ databases">
        <authorList>
            <person name="Nowell W R."/>
        </authorList>
    </citation>
    <scope>NUCLEOTIDE SEQUENCE</scope>
</reference>
<dbReference type="SUPFAM" id="SSF49599">
    <property type="entry name" value="TRAF domain-like"/>
    <property type="match status" value="1"/>
</dbReference>
<dbReference type="InterPro" id="IPR017907">
    <property type="entry name" value="Znf_RING_CS"/>
</dbReference>
<keyword evidence="9" id="KW-1185">Reference proteome</keyword>
<evidence type="ECO:0000256" key="3">
    <source>
        <dbReference type="ARBA" id="ARBA00022771"/>
    </source>
</evidence>
<keyword evidence="1" id="KW-0479">Metal-binding</keyword>
<dbReference type="SUPFAM" id="SSF52047">
    <property type="entry name" value="RNI-like"/>
    <property type="match status" value="1"/>
</dbReference>
<dbReference type="PANTHER" id="PTHR24111:SF0">
    <property type="entry name" value="LEUCINE-RICH REPEAT-CONTAINING PROTEIN"/>
    <property type="match status" value="1"/>
</dbReference>
<organism evidence="8 9">
    <name type="scientific">Rotaria socialis</name>
    <dbReference type="NCBI Taxonomy" id="392032"/>
    <lineage>
        <taxon>Eukaryota</taxon>
        <taxon>Metazoa</taxon>
        <taxon>Spiralia</taxon>
        <taxon>Gnathifera</taxon>
        <taxon>Rotifera</taxon>
        <taxon>Eurotatoria</taxon>
        <taxon>Bdelloidea</taxon>
        <taxon>Philodinida</taxon>
        <taxon>Philodinidae</taxon>
        <taxon>Rotaria</taxon>
    </lineage>
</organism>
<dbReference type="Proteomes" id="UP000663873">
    <property type="component" value="Unassembled WGS sequence"/>
</dbReference>
<dbReference type="InterPro" id="IPR052201">
    <property type="entry name" value="LRR-containing_regulator"/>
</dbReference>
<evidence type="ECO:0000256" key="1">
    <source>
        <dbReference type="ARBA" id="ARBA00022723"/>
    </source>
</evidence>
<dbReference type="InterPro" id="IPR018957">
    <property type="entry name" value="Znf_C3HC4_RING-type"/>
</dbReference>
<dbReference type="PROSITE" id="PS50089">
    <property type="entry name" value="ZF_RING_2"/>
    <property type="match status" value="1"/>
</dbReference>
<evidence type="ECO:0000256" key="6">
    <source>
        <dbReference type="SAM" id="Coils"/>
    </source>
</evidence>
<keyword evidence="2" id="KW-0677">Repeat</keyword>
<dbReference type="SUPFAM" id="SSF57850">
    <property type="entry name" value="RING/U-box"/>
    <property type="match status" value="1"/>
</dbReference>
<dbReference type="InterPro" id="IPR001611">
    <property type="entry name" value="Leu-rich_rpt"/>
</dbReference>
<dbReference type="EMBL" id="CAJOBP010000342">
    <property type="protein sequence ID" value="CAF4164812.1"/>
    <property type="molecule type" value="Genomic_DNA"/>
</dbReference>